<reference evidence="3 4" key="1">
    <citation type="submission" date="2018-04" db="EMBL/GenBank/DDBJ databases">
        <authorList>
            <person name="Zhang X."/>
            <person name="Yuan J."/>
            <person name="Li F."/>
            <person name="Xiang J."/>
        </authorList>
    </citation>
    <scope>NUCLEOTIDE SEQUENCE [LARGE SCALE GENOMIC DNA]</scope>
    <source>
        <tissue evidence="3">Muscle</tissue>
    </source>
</reference>
<dbReference type="Proteomes" id="UP000283509">
    <property type="component" value="Unassembled WGS sequence"/>
</dbReference>
<feature type="compositionally biased region" description="Acidic residues" evidence="1">
    <location>
        <begin position="71"/>
        <end position="95"/>
    </location>
</feature>
<dbReference type="STRING" id="6689.A0A423TV80"/>
<gene>
    <name evidence="3" type="ORF">C7M84_000929</name>
</gene>
<dbReference type="EMBL" id="QCYY01001128">
    <property type="protein sequence ID" value="ROT80350.1"/>
    <property type="molecule type" value="Genomic_DNA"/>
</dbReference>
<dbReference type="PANTHER" id="PTHR46599:SF3">
    <property type="entry name" value="PIGGYBAC TRANSPOSABLE ELEMENT-DERIVED PROTEIN 4"/>
    <property type="match status" value="1"/>
</dbReference>
<dbReference type="Pfam" id="PF13843">
    <property type="entry name" value="DDE_Tnp_1_7"/>
    <property type="match status" value="1"/>
</dbReference>
<keyword evidence="4" id="KW-1185">Reference proteome</keyword>
<organism evidence="3 4">
    <name type="scientific">Penaeus vannamei</name>
    <name type="common">Whiteleg shrimp</name>
    <name type="synonym">Litopenaeus vannamei</name>
    <dbReference type="NCBI Taxonomy" id="6689"/>
    <lineage>
        <taxon>Eukaryota</taxon>
        <taxon>Metazoa</taxon>
        <taxon>Ecdysozoa</taxon>
        <taxon>Arthropoda</taxon>
        <taxon>Crustacea</taxon>
        <taxon>Multicrustacea</taxon>
        <taxon>Malacostraca</taxon>
        <taxon>Eumalacostraca</taxon>
        <taxon>Eucarida</taxon>
        <taxon>Decapoda</taxon>
        <taxon>Dendrobranchiata</taxon>
        <taxon>Penaeoidea</taxon>
        <taxon>Penaeidae</taxon>
        <taxon>Penaeus</taxon>
    </lineage>
</organism>
<protein>
    <submittedName>
        <fullName evidence="3">PiggyBac transposable element-derived protein 4</fullName>
    </submittedName>
</protein>
<feature type="region of interest" description="Disordered" evidence="1">
    <location>
        <begin position="1"/>
        <end position="95"/>
    </location>
</feature>
<evidence type="ECO:0000259" key="2">
    <source>
        <dbReference type="Pfam" id="PF13843"/>
    </source>
</evidence>
<name>A0A423TV80_PENVA</name>
<feature type="compositionally biased region" description="Basic and acidic residues" evidence="1">
    <location>
        <begin position="59"/>
        <end position="70"/>
    </location>
</feature>
<comment type="caution">
    <text evidence="3">The sequence shown here is derived from an EMBL/GenBank/DDBJ whole genome shotgun (WGS) entry which is preliminary data.</text>
</comment>
<dbReference type="AlphaFoldDB" id="A0A423TV80"/>
<accession>A0A423TV80</accession>
<dbReference type="OrthoDB" id="6368840at2759"/>
<sequence length="436" mass="49822">MSRQLSVRRSRRPRSSPAIRSLSFEEEETVDDPRPLLYTFRHSSDEECGDSEEVYATPAEHRRTKDHSEGSDSEDESELSDCESEEDFVPLDDTSLDSDENLAEYVRRRRARTAPVSPPLFGGRGRTSHVASTLPQLLGSTFLTWMLNPHLKRYVAQNPRTPSAHMKGWEDTTVKEVRTYLGLRFLMGLQSKRQMRDFWSRDPLMSSAIFPQTMSRDRFDQLTEALHFADNQAERQADDRLWKLRPVVDVPNKVASIDESLWAFKGRHQALQFVPNKRARRGIKVYKLCSSLGPEAGYTTYLHGDVPASMKAVIDLLERGGLMDKGYEVHTDNWYSSPSLFHHLQKRKTSAVRSNRKQMPTDLQAKGRGSVDFRSTDSGMLALHWLDRRPVTMLSTVHTSEMVALPPNHQGIQRIKPKVVTDYNNGMKGVDFSDQL</sequence>
<evidence type="ECO:0000256" key="1">
    <source>
        <dbReference type="SAM" id="MobiDB-lite"/>
    </source>
</evidence>
<proteinExistence type="predicted"/>
<evidence type="ECO:0000313" key="4">
    <source>
        <dbReference type="Proteomes" id="UP000283509"/>
    </source>
</evidence>
<feature type="compositionally biased region" description="Basic residues" evidence="1">
    <location>
        <begin position="1"/>
        <end position="14"/>
    </location>
</feature>
<dbReference type="PANTHER" id="PTHR46599">
    <property type="entry name" value="PIGGYBAC TRANSPOSABLE ELEMENT-DERIVED PROTEIN 4"/>
    <property type="match status" value="1"/>
</dbReference>
<reference evidence="3 4" key="2">
    <citation type="submission" date="2019-01" db="EMBL/GenBank/DDBJ databases">
        <title>The decoding of complex shrimp genome reveals the adaptation for benthos swimmer, frequently molting mechanism and breeding impact on genome.</title>
        <authorList>
            <person name="Sun Y."/>
            <person name="Gao Y."/>
            <person name="Yu Y."/>
        </authorList>
    </citation>
    <scope>NUCLEOTIDE SEQUENCE [LARGE SCALE GENOMIC DNA]</scope>
    <source>
        <tissue evidence="3">Muscle</tissue>
    </source>
</reference>
<evidence type="ECO:0000313" key="3">
    <source>
        <dbReference type="EMBL" id="ROT80350.1"/>
    </source>
</evidence>
<feature type="domain" description="PiggyBac transposable element-derived protein" evidence="2">
    <location>
        <begin position="158"/>
        <end position="436"/>
    </location>
</feature>
<dbReference type="InterPro" id="IPR029526">
    <property type="entry name" value="PGBD"/>
</dbReference>